<organism evidence="3 4">
    <name type="scientific">Hymenobacter polaris</name>
    <dbReference type="NCBI Taxonomy" id="2682546"/>
    <lineage>
        <taxon>Bacteria</taxon>
        <taxon>Pseudomonadati</taxon>
        <taxon>Bacteroidota</taxon>
        <taxon>Cytophagia</taxon>
        <taxon>Cytophagales</taxon>
        <taxon>Hymenobacteraceae</taxon>
        <taxon>Hymenobacter</taxon>
    </lineage>
</organism>
<sequence>MSLPEPLSDAADKAKDQYNDAANKAKEAANNVADKAKTTATDVASKAKDQYGEVADKAKNLYNEAADKAKDLAGSVPDSVKEASDKAVGAFNKLTTTQKIVGGALLAAGLSYLIAPKKKGKAKRKAKALDTLLLYVNDRVEGYKRAAAQAKDSELRSYYQELVSQSQQFASSLNNYLTTSGGKRETGTTLKGKLYRKLMDAQAAVTGNDEKAILAANVYGERWALKAYKKALRRKALKGNARDAVKKQFAQSKKTYKKLKSLAAQPAA</sequence>
<dbReference type="RefSeq" id="WP_169529547.1">
    <property type="nucleotide sequence ID" value="NZ_JABBGH010000001.1"/>
</dbReference>
<dbReference type="AlphaFoldDB" id="A0A7Y0ABD5"/>
<dbReference type="Gene3D" id="1.20.1260.10">
    <property type="match status" value="1"/>
</dbReference>
<gene>
    <name evidence="3" type="ORF">HHL22_03360</name>
</gene>
<dbReference type="Pfam" id="PF09537">
    <property type="entry name" value="DUF2383"/>
    <property type="match status" value="1"/>
</dbReference>
<evidence type="ECO:0000313" key="3">
    <source>
        <dbReference type="EMBL" id="NML64236.1"/>
    </source>
</evidence>
<feature type="region of interest" description="Disordered" evidence="1">
    <location>
        <begin position="1"/>
        <end position="40"/>
    </location>
</feature>
<dbReference type="EMBL" id="JABBGH010000001">
    <property type="protein sequence ID" value="NML64236.1"/>
    <property type="molecule type" value="Genomic_DNA"/>
</dbReference>
<dbReference type="Gene3D" id="1.10.287.700">
    <property type="entry name" value="Helix hairpin bin"/>
    <property type="match status" value="1"/>
</dbReference>
<feature type="compositionally biased region" description="Low complexity" evidence="1">
    <location>
        <begin position="28"/>
        <end position="40"/>
    </location>
</feature>
<dbReference type="Proteomes" id="UP000559626">
    <property type="component" value="Unassembled WGS sequence"/>
</dbReference>
<dbReference type="InterPro" id="IPR011971">
    <property type="entry name" value="CHP02284"/>
</dbReference>
<evidence type="ECO:0000313" key="4">
    <source>
        <dbReference type="Proteomes" id="UP000559626"/>
    </source>
</evidence>
<proteinExistence type="predicted"/>
<comment type="caution">
    <text evidence="3">The sequence shown here is derived from an EMBL/GenBank/DDBJ whole genome shotgun (WGS) entry which is preliminary data.</text>
</comment>
<dbReference type="SUPFAM" id="SSF47240">
    <property type="entry name" value="Ferritin-like"/>
    <property type="match status" value="1"/>
</dbReference>
<dbReference type="NCBIfam" id="TIGR02284">
    <property type="entry name" value="PA2169 family four-helix-bundle protein"/>
    <property type="match status" value="1"/>
</dbReference>
<name>A0A7Y0ABD5_9BACT</name>
<dbReference type="InterPro" id="IPR012347">
    <property type="entry name" value="Ferritin-like"/>
</dbReference>
<dbReference type="InterPro" id="IPR009078">
    <property type="entry name" value="Ferritin-like_SF"/>
</dbReference>
<evidence type="ECO:0000256" key="1">
    <source>
        <dbReference type="SAM" id="MobiDB-lite"/>
    </source>
</evidence>
<protein>
    <submittedName>
        <fullName evidence="3">PA2169 family four-helix-bundle protein</fullName>
    </submittedName>
</protein>
<reference evidence="3 4" key="1">
    <citation type="submission" date="2020-04" db="EMBL/GenBank/DDBJ databases">
        <title>Hymenobacter polaris sp. nov., isolated from Arctic soil.</title>
        <authorList>
            <person name="Dahal R.H."/>
        </authorList>
    </citation>
    <scope>NUCLEOTIDE SEQUENCE [LARGE SCALE GENOMIC DNA]</scope>
    <source>
        <strain evidence="3 4">RP-2-7</strain>
    </source>
</reference>
<keyword evidence="4" id="KW-1185">Reference proteome</keyword>
<evidence type="ECO:0000259" key="2">
    <source>
        <dbReference type="Pfam" id="PF09537"/>
    </source>
</evidence>
<dbReference type="InterPro" id="IPR019052">
    <property type="entry name" value="DUF2383"/>
</dbReference>
<feature type="domain" description="DUF2383" evidence="2">
    <location>
        <begin position="127"/>
        <end position="233"/>
    </location>
</feature>
<feature type="compositionally biased region" description="Basic and acidic residues" evidence="1">
    <location>
        <begin position="10"/>
        <end position="27"/>
    </location>
</feature>
<accession>A0A7Y0ABD5</accession>